<protein>
    <submittedName>
        <fullName evidence="1">Leucine rich repeat-containing protein</fullName>
    </submittedName>
</protein>
<gene>
    <name evidence="1" type="ORF">SAMN02745229_01901</name>
</gene>
<dbReference type="InterPro" id="IPR032675">
    <property type="entry name" value="LRR_dom_sf"/>
</dbReference>
<dbReference type="Gene3D" id="3.80.10.10">
    <property type="entry name" value="Ribonuclease Inhibitor"/>
    <property type="match status" value="1"/>
</dbReference>
<dbReference type="OrthoDB" id="1814867at2"/>
<reference evidence="2" key="1">
    <citation type="submission" date="2016-11" db="EMBL/GenBank/DDBJ databases">
        <authorList>
            <person name="Varghese N."/>
            <person name="Submissions S."/>
        </authorList>
    </citation>
    <scope>NUCLEOTIDE SEQUENCE [LARGE SCALE GENOMIC DNA]</scope>
    <source>
        <strain evidence="2">DSM 3071</strain>
    </source>
</reference>
<dbReference type="STRING" id="1121131.SAMN02745229_01901"/>
<dbReference type="AlphaFoldDB" id="A0A1M5Z1V0"/>
<evidence type="ECO:0000313" key="2">
    <source>
        <dbReference type="Proteomes" id="UP000184278"/>
    </source>
</evidence>
<proteinExistence type="predicted"/>
<sequence>MRKIKIVLSLIAVCIGFVLLASKLIFQRHWVGDYQVLIDKNLKTLSIYGYRGDEEVVIPTEIGLFEVKYIYNDTFKDNLDITSVLIPKEYSAYLDFSGCINLKKIEFEEGTMVAKVCVSECESLEEVVIPEGVEIISGWFINCPGLGDIKFPSTLKKARKHDFDNSNLYEIHKNEKYYVVGDGVLLFFNGDYNQDIVVPKGVKSFDDYIPKDEVDPRKVFIPDTISILRTQISDGDTFYFGDGEFESLDLDCLEHGVNGTIIAPADSYVEEYCKENGYTFRVMTDEEEKEWREKTEAAVSEITYQE</sequence>
<organism evidence="1 2">
    <name type="scientific">Butyrivibrio fibrisolvens DSM 3071</name>
    <dbReference type="NCBI Taxonomy" id="1121131"/>
    <lineage>
        <taxon>Bacteria</taxon>
        <taxon>Bacillati</taxon>
        <taxon>Bacillota</taxon>
        <taxon>Clostridia</taxon>
        <taxon>Lachnospirales</taxon>
        <taxon>Lachnospiraceae</taxon>
        <taxon>Butyrivibrio</taxon>
    </lineage>
</organism>
<keyword evidence="2" id="KW-1185">Reference proteome</keyword>
<evidence type="ECO:0000313" key="1">
    <source>
        <dbReference type="EMBL" id="SHI18272.1"/>
    </source>
</evidence>
<accession>A0A1M5Z1V0</accession>
<dbReference type="RefSeq" id="WP_073387283.1">
    <property type="nucleotide sequence ID" value="NZ_FQXK01000015.1"/>
</dbReference>
<dbReference type="GeneID" id="89508838"/>
<name>A0A1M5Z1V0_BUTFI</name>
<dbReference type="Proteomes" id="UP000184278">
    <property type="component" value="Unassembled WGS sequence"/>
</dbReference>
<dbReference type="Pfam" id="PF13306">
    <property type="entry name" value="LRR_5"/>
    <property type="match status" value="1"/>
</dbReference>
<dbReference type="InterPro" id="IPR026906">
    <property type="entry name" value="LRR_5"/>
</dbReference>
<dbReference type="EMBL" id="FQXK01000015">
    <property type="protein sequence ID" value="SHI18272.1"/>
    <property type="molecule type" value="Genomic_DNA"/>
</dbReference>